<keyword evidence="5 6" id="KW-0449">Lipoprotein</keyword>
<keyword evidence="2" id="KW-0732">Signal</keyword>
<accession>A0A0R2BYD2</accession>
<gene>
    <name evidence="8" type="ORF">FD21_GL000313</name>
</gene>
<dbReference type="GO" id="GO:0016020">
    <property type="term" value="C:membrane"/>
    <property type="evidence" value="ECO:0007669"/>
    <property type="project" value="UniProtKB-SubCell"/>
</dbReference>
<dbReference type="RefSeq" id="WP_010580030.1">
    <property type="nucleotide sequence ID" value="NZ_AHYZ01000054.1"/>
</dbReference>
<dbReference type="eggNOG" id="COG1464">
    <property type="taxonomic scope" value="Bacteria"/>
</dbReference>
<reference evidence="8 9" key="1">
    <citation type="journal article" date="2015" name="Genome Announc.">
        <title>Expanding the biotechnology potential of lactobacilli through comparative genomics of 213 strains and associated genera.</title>
        <authorList>
            <person name="Sun Z."/>
            <person name="Harris H.M."/>
            <person name="McCann A."/>
            <person name="Guo C."/>
            <person name="Argimon S."/>
            <person name="Zhang W."/>
            <person name="Yang X."/>
            <person name="Jeffery I.B."/>
            <person name="Cooney J.C."/>
            <person name="Kagawa T.F."/>
            <person name="Liu W."/>
            <person name="Song Y."/>
            <person name="Salvetti E."/>
            <person name="Wrobel A."/>
            <person name="Rasinkangas P."/>
            <person name="Parkhill J."/>
            <person name="Rea M.C."/>
            <person name="O'Sullivan O."/>
            <person name="Ritari J."/>
            <person name="Douillard F.P."/>
            <person name="Paul Ross R."/>
            <person name="Yang R."/>
            <person name="Briner A.E."/>
            <person name="Felis G.E."/>
            <person name="de Vos W.M."/>
            <person name="Barrangou R."/>
            <person name="Klaenhammer T.R."/>
            <person name="Caufield P.W."/>
            <person name="Cui Y."/>
            <person name="Zhang H."/>
            <person name="O'Toole P.W."/>
        </authorList>
    </citation>
    <scope>NUCLEOTIDE SEQUENCE [LARGE SCALE GENOMIC DNA]</scope>
    <source>
        <strain evidence="8 9">DSM 20605</strain>
    </source>
</reference>
<dbReference type="STRING" id="1133569.FD21_GL000313"/>
<dbReference type="InterPro" id="IPR004872">
    <property type="entry name" value="Lipoprotein_NlpA"/>
</dbReference>
<organism evidence="8 9">
    <name type="scientific">Liquorilactobacillus vini DSM 20605</name>
    <dbReference type="NCBI Taxonomy" id="1133569"/>
    <lineage>
        <taxon>Bacteria</taxon>
        <taxon>Bacillati</taxon>
        <taxon>Bacillota</taxon>
        <taxon>Bacilli</taxon>
        <taxon>Lactobacillales</taxon>
        <taxon>Lactobacillaceae</taxon>
        <taxon>Liquorilactobacillus</taxon>
    </lineage>
</organism>
<keyword evidence="4" id="KW-0564">Palmitate</keyword>
<dbReference type="PANTHER" id="PTHR30429">
    <property type="entry name" value="D-METHIONINE-BINDING LIPOPROTEIN METQ"/>
    <property type="match status" value="1"/>
</dbReference>
<evidence type="ECO:0000313" key="8">
    <source>
        <dbReference type="EMBL" id="KRM82900.1"/>
    </source>
</evidence>
<sequence length="266" mass="29523">MLKKLHFVSLLVTLFGVLVFLASCGKQSKTVKIGVVGTQDQQIWESVAKKVKKQDNINLKITTFTDYNQPNRALVDGDIDLNAFQSYNFQTAWNQKNHTSIVAIGNTYFQPLGLYSKKIKKLADLKENAKIAIPNDAANETRALDLLQDAGLIKLNSKGLVTPKNVVKNKLNLQFSTLDAAQTPRSLTSVDAAVINGNYAASAKISLKSALYREHLKNGGQYINVISALKKNKNNATYKKIVKAYQTAETKKNIQKYYKGNTLPAW</sequence>
<keyword evidence="9" id="KW-1185">Reference proteome</keyword>
<dbReference type="PIRSF" id="PIRSF002854">
    <property type="entry name" value="MetQ"/>
    <property type="match status" value="1"/>
</dbReference>
<comment type="caution">
    <text evidence="8">The sequence shown here is derived from an EMBL/GenBank/DDBJ whole genome shotgun (WGS) entry which is preliminary data.</text>
</comment>
<dbReference type="PANTHER" id="PTHR30429:SF0">
    <property type="entry name" value="METHIONINE-BINDING LIPOPROTEIN METQ"/>
    <property type="match status" value="1"/>
</dbReference>
<evidence type="ECO:0000256" key="3">
    <source>
        <dbReference type="ARBA" id="ARBA00023136"/>
    </source>
</evidence>
<proteinExistence type="inferred from homology"/>
<dbReference type="SUPFAM" id="SSF53850">
    <property type="entry name" value="Periplasmic binding protein-like II"/>
    <property type="match status" value="1"/>
</dbReference>
<evidence type="ECO:0000256" key="7">
    <source>
        <dbReference type="PIRSR" id="PIRSR002854-1"/>
    </source>
</evidence>
<dbReference type="Pfam" id="PF03180">
    <property type="entry name" value="Lipoprotein_9"/>
    <property type="match status" value="1"/>
</dbReference>
<keyword evidence="3" id="KW-0472">Membrane</keyword>
<evidence type="ECO:0000256" key="4">
    <source>
        <dbReference type="ARBA" id="ARBA00023139"/>
    </source>
</evidence>
<evidence type="ECO:0000313" key="9">
    <source>
        <dbReference type="Proteomes" id="UP000051576"/>
    </source>
</evidence>
<protein>
    <recommendedName>
        <fullName evidence="6">Lipoprotein</fullName>
    </recommendedName>
</protein>
<comment type="subcellular location">
    <subcellularLocation>
        <location evidence="1">Membrane</location>
        <topology evidence="1">Lipid-anchor</topology>
    </subcellularLocation>
</comment>
<dbReference type="PATRIC" id="fig|1133569.4.peg.333"/>
<evidence type="ECO:0000256" key="5">
    <source>
        <dbReference type="ARBA" id="ARBA00023288"/>
    </source>
</evidence>
<dbReference type="Gene3D" id="3.40.190.10">
    <property type="entry name" value="Periplasmic binding protein-like II"/>
    <property type="match status" value="2"/>
</dbReference>
<evidence type="ECO:0000256" key="6">
    <source>
        <dbReference type="PIRNR" id="PIRNR002854"/>
    </source>
</evidence>
<comment type="similarity">
    <text evidence="6">Belongs to the nlpA lipoprotein family.</text>
</comment>
<dbReference type="Proteomes" id="UP000051576">
    <property type="component" value="Unassembled WGS sequence"/>
</dbReference>
<dbReference type="EMBL" id="AYYX01000126">
    <property type="protein sequence ID" value="KRM82900.1"/>
    <property type="molecule type" value="Genomic_DNA"/>
</dbReference>
<feature type="lipid moiety-binding region" description="S-diacylglycerol cysteine" evidence="7">
    <location>
        <position position="24"/>
    </location>
</feature>
<evidence type="ECO:0000256" key="1">
    <source>
        <dbReference type="ARBA" id="ARBA00004635"/>
    </source>
</evidence>
<dbReference type="PROSITE" id="PS51257">
    <property type="entry name" value="PROKAR_LIPOPROTEIN"/>
    <property type="match status" value="1"/>
</dbReference>
<dbReference type="AlphaFoldDB" id="A0A0R2BYD2"/>
<evidence type="ECO:0000256" key="2">
    <source>
        <dbReference type="ARBA" id="ARBA00022729"/>
    </source>
</evidence>
<dbReference type="OrthoDB" id="9812878at2"/>
<name>A0A0R2BYD2_9LACO</name>